<dbReference type="AlphaFoldDB" id="A0A1J4J8L0"/>
<dbReference type="Gene3D" id="3.30.200.20">
    <property type="entry name" value="Phosphorylase Kinase, domain 1"/>
    <property type="match status" value="1"/>
</dbReference>
<dbReference type="GO" id="GO:0035556">
    <property type="term" value="P:intracellular signal transduction"/>
    <property type="evidence" value="ECO:0007669"/>
    <property type="project" value="TreeGrafter"/>
</dbReference>
<comment type="caution">
    <text evidence="12">The sequence shown here is derived from an EMBL/GenBank/DDBJ whole genome shotgun (WGS) entry which is preliminary data.</text>
</comment>
<dbReference type="GO" id="GO:0004674">
    <property type="term" value="F:protein serine/threonine kinase activity"/>
    <property type="evidence" value="ECO:0007669"/>
    <property type="project" value="UniProtKB-KW"/>
</dbReference>
<sequence length="435" mass="50199">MSVIRRPAQLSYNIPPKQYSRNVFEPDQNMLLRAQAVQNCLQENWKKTIVDNQANNNDIEKIATSEIPEGEKISKIQKVSQSFNKYTRYTRTKVKTNMFIKHAMIGRGGFGAIYLVTDKSDGQFYALKVMPKSKIIENGLIANVAIEKKIYTKCHLKRSVETYATFQDKVNIYYLMEYLPGGDLRRLMTNIALSEKQVQFVIGEILLCLQELQAQNIYHLDLKPENIMLTSDGHFKLTDFGLSHIPNDDDFIKSLLDDASIQKRNKRYRRCATVGYMPPEVAQDREPTDRSDLWSVGVIMYELIYGKLPFPAEMLRTSDNNLMKHLVFPQFLIVSRNAINLMTALLQPASTRPPLSEIMKSKFFTRFNFEEPHLNLSPFVPAINHPFDLSHFNTDNLYDNDFAPQIDNSEWAKLAFLGFTYRKRPEPLSECQPNA</sequence>
<evidence type="ECO:0000256" key="9">
    <source>
        <dbReference type="PROSITE-ProRule" id="PRU10141"/>
    </source>
</evidence>
<comment type="catalytic activity">
    <reaction evidence="7">
        <text>L-threonyl-[protein] + ATP = O-phospho-L-threonyl-[protein] + ADP + H(+)</text>
        <dbReference type="Rhea" id="RHEA:46608"/>
        <dbReference type="Rhea" id="RHEA-COMP:11060"/>
        <dbReference type="Rhea" id="RHEA-COMP:11605"/>
        <dbReference type="ChEBI" id="CHEBI:15378"/>
        <dbReference type="ChEBI" id="CHEBI:30013"/>
        <dbReference type="ChEBI" id="CHEBI:30616"/>
        <dbReference type="ChEBI" id="CHEBI:61977"/>
        <dbReference type="ChEBI" id="CHEBI:456216"/>
        <dbReference type="EC" id="2.7.11.1"/>
    </reaction>
</comment>
<dbReference type="InterPro" id="IPR008271">
    <property type="entry name" value="Ser/Thr_kinase_AS"/>
</dbReference>
<keyword evidence="13" id="KW-1185">Reference proteome</keyword>
<dbReference type="SUPFAM" id="SSF56112">
    <property type="entry name" value="Protein kinase-like (PK-like)"/>
    <property type="match status" value="1"/>
</dbReference>
<dbReference type="PANTHER" id="PTHR24356">
    <property type="entry name" value="SERINE/THREONINE-PROTEIN KINASE"/>
    <property type="match status" value="1"/>
</dbReference>
<dbReference type="PROSITE" id="PS00108">
    <property type="entry name" value="PROTEIN_KINASE_ST"/>
    <property type="match status" value="1"/>
</dbReference>
<keyword evidence="6 9" id="KW-0067">ATP-binding</keyword>
<dbReference type="PROSITE" id="PS50011">
    <property type="entry name" value="PROTEIN_KINASE_DOM"/>
    <property type="match status" value="1"/>
</dbReference>
<gene>
    <name evidence="12" type="ORF">TRFO_38362</name>
</gene>
<evidence type="ECO:0000256" key="6">
    <source>
        <dbReference type="ARBA" id="ARBA00022840"/>
    </source>
</evidence>
<dbReference type="VEuPathDB" id="TrichDB:TRFO_38362"/>
<evidence type="ECO:0000256" key="4">
    <source>
        <dbReference type="ARBA" id="ARBA00022741"/>
    </source>
</evidence>
<dbReference type="RefSeq" id="XP_068348655.1">
    <property type="nucleotide sequence ID" value="XM_068511993.1"/>
</dbReference>
<keyword evidence="4 9" id="KW-0547">Nucleotide-binding</keyword>
<dbReference type="PANTHER" id="PTHR24356:SF1">
    <property type="entry name" value="SERINE_THREONINE-PROTEIN KINASE GREATWALL"/>
    <property type="match status" value="1"/>
</dbReference>
<evidence type="ECO:0000313" key="13">
    <source>
        <dbReference type="Proteomes" id="UP000179807"/>
    </source>
</evidence>
<protein>
    <recommendedName>
        <fullName evidence="1">non-specific serine/threonine protein kinase</fullName>
        <ecNumber evidence="1">2.7.11.1</ecNumber>
    </recommendedName>
</protein>
<comment type="similarity">
    <text evidence="10">Belongs to the protein kinase superfamily.</text>
</comment>
<dbReference type="EC" id="2.7.11.1" evidence="1"/>
<evidence type="ECO:0000256" key="7">
    <source>
        <dbReference type="ARBA" id="ARBA00047899"/>
    </source>
</evidence>
<evidence type="ECO:0000256" key="3">
    <source>
        <dbReference type="ARBA" id="ARBA00022679"/>
    </source>
</evidence>
<evidence type="ECO:0000256" key="8">
    <source>
        <dbReference type="ARBA" id="ARBA00048679"/>
    </source>
</evidence>
<evidence type="ECO:0000256" key="5">
    <source>
        <dbReference type="ARBA" id="ARBA00022777"/>
    </source>
</evidence>
<proteinExistence type="inferred from homology"/>
<dbReference type="GeneID" id="94846697"/>
<dbReference type="OrthoDB" id="3638488at2759"/>
<evidence type="ECO:0000259" key="11">
    <source>
        <dbReference type="PROSITE" id="PS50011"/>
    </source>
</evidence>
<dbReference type="InterPro" id="IPR011009">
    <property type="entry name" value="Kinase-like_dom_sf"/>
</dbReference>
<evidence type="ECO:0000313" key="12">
    <source>
        <dbReference type="EMBL" id="OHS95518.1"/>
    </source>
</evidence>
<dbReference type="Gene3D" id="1.10.510.10">
    <property type="entry name" value="Transferase(Phosphotransferase) domain 1"/>
    <property type="match status" value="1"/>
</dbReference>
<evidence type="ECO:0000256" key="10">
    <source>
        <dbReference type="RuleBase" id="RU000304"/>
    </source>
</evidence>
<dbReference type="Pfam" id="PF00069">
    <property type="entry name" value="Pkinase"/>
    <property type="match status" value="1"/>
</dbReference>
<dbReference type="EMBL" id="MLAK01001239">
    <property type="protein sequence ID" value="OHS95518.1"/>
    <property type="molecule type" value="Genomic_DNA"/>
</dbReference>
<dbReference type="GO" id="GO:0005524">
    <property type="term" value="F:ATP binding"/>
    <property type="evidence" value="ECO:0007669"/>
    <property type="project" value="UniProtKB-UniRule"/>
</dbReference>
<feature type="domain" description="Protein kinase" evidence="11">
    <location>
        <begin position="99"/>
        <end position="364"/>
    </location>
</feature>
<accession>A0A1J4J8L0</accession>
<evidence type="ECO:0000256" key="1">
    <source>
        <dbReference type="ARBA" id="ARBA00012513"/>
    </source>
</evidence>
<evidence type="ECO:0000256" key="2">
    <source>
        <dbReference type="ARBA" id="ARBA00022527"/>
    </source>
</evidence>
<keyword evidence="5 12" id="KW-0418">Kinase</keyword>
<dbReference type="InterPro" id="IPR017441">
    <property type="entry name" value="Protein_kinase_ATP_BS"/>
</dbReference>
<comment type="catalytic activity">
    <reaction evidence="8">
        <text>L-seryl-[protein] + ATP = O-phospho-L-seryl-[protein] + ADP + H(+)</text>
        <dbReference type="Rhea" id="RHEA:17989"/>
        <dbReference type="Rhea" id="RHEA-COMP:9863"/>
        <dbReference type="Rhea" id="RHEA-COMP:11604"/>
        <dbReference type="ChEBI" id="CHEBI:15378"/>
        <dbReference type="ChEBI" id="CHEBI:29999"/>
        <dbReference type="ChEBI" id="CHEBI:30616"/>
        <dbReference type="ChEBI" id="CHEBI:83421"/>
        <dbReference type="ChEBI" id="CHEBI:456216"/>
        <dbReference type="EC" id="2.7.11.1"/>
    </reaction>
</comment>
<dbReference type="SMART" id="SM00220">
    <property type="entry name" value="S_TKc"/>
    <property type="match status" value="1"/>
</dbReference>
<dbReference type="Proteomes" id="UP000179807">
    <property type="component" value="Unassembled WGS sequence"/>
</dbReference>
<feature type="binding site" evidence="9">
    <location>
        <position position="128"/>
    </location>
    <ligand>
        <name>ATP</name>
        <dbReference type="ChEBI" id="CHEBI:30616"/>
    </ligand>
</feature>
<dbReference type="InterPro" id="IPR050236">
    <property type="entry name" value="Ser_Thr_kinase_AGC"/>
</dbReference>
<dbReference type="PROSITE" id="PS00107">
    <property type="entry name" value="PROTEIN_KINASE_ATP"/>
    <property type="match status" value="1"/>
</dbReference>
<keyword evidence="2 10" id="KW-0723">Serine/threonine-protein kinase</keyword>
<keyword evidence="3" id="KW-0808">Transferase</keyword>
<organism evidence="12 13">
    <name type="scientific">Tritrichomonas foetus</name>
    <dbReference type="NCBI Taxonomy" id="1144522"/>
    <lineage>
        <taxon>Eukaryota</taxon>
        <taxon>Metamonada</taxon>
        <taxon>Parabasalia</taxon>
        <taxon>Tritrichomonadida</taxon>
        <taxon>Tritrichomonadidae</taxon>
        <taxon>Tritrichomonas</taxon>
    </lineage>
</organism>
<reference evidence="12" key="1">
    <citation type="submission" date="2016-10" db="EMBL/GenBank/DDBJ databases">
        <authorList>
            <person name="Benchimol M."/>
            <person name="Almeida L.G."/>
            <person name="Vasconcelos A.T."/>
            <person name="Perreira-Neves A."/>
            <person name="Rosa I.A."/>
            <person name="Tasca T."/>
            <person name="Bogo M.R."/>
            <person name="de Souza W."/>
        </authorList>
    </citation>
    <scope>NUCLEOTIDE SEQUENCE [LARGE SCALE GENOMIC DNA]</scope>
    <source>
        <strain evidence="12">K</strain>
    </source>
</reference>
<name>A0A1J4J8L0_9EUKA</name>
<dbReference type="InterPro" id="IPR000719">
    <property type="entry name" value="Prot_kinase_dom"/>
</dbReference>